<reference evidence="2 3" key="1">
    <citation type="submission" date="2024-09" db="EMBL/GenBank/DDBJ databases">
        <title>Paenibacillus zeirhizospherea sp. nov., isolated from surface of the maize (Zea mays) roots in a horticulture field, Hungary.</title>
        <authorList>
            <person name="Marton D."/>
            <person name="Farkas M."/>
            <person name="Bedics A."/>
            <person name="Toth E."/>
            <person name="Tancsics A."/>
            <person name="Boka K."/>
            <person name="Marati G."/>
            <person name="Kriszt B."/>
            <person name="Cserhati M."/>
        </authorList>
    </citation>
    <scope>NUCLEOTIDE SEQUENCE [LARGE SCALE GENOMIC DNA]</scope>
    <source>
        <strain evidence="2 3">JCM 18446</strain>
    </source>
</reference>
<evidence type="ECO:0000313" key="3">
    <source>
        <dbReference type="Proteomes" id="UP001580430"/>
    </source>
</evidence>
<dbReference type="InterPro" id="IPR055066">
    <property type="entry name" value="AASDHPPT_N"/>
</dbReference>
<name>A0ABV5BY24_9BACL</name>
<dbReference type="SUPFAM" id="SSF56214">
    <property type="entry name" value="4'-phosphopantetheinyl transferase"/>
    <property type="match status" value="1"/>
</dbReference>
<accession>A0ABV5BY24</accession>
<organism evidence="2 3">
    <name type="scientific">Paenibacillus medicaginis</name>
    <dbReference type="NCBI Taxonomy" id="1470560"/>
    <lineage>
        <taxon>Bacteria</taxon>
        <taxon>Bacillati</taxon>
        <taxon>Bacillota</taxon>
        <taxon>Bacilli</taxon>
        <taxon>Bacillales</taxon>
        <taxon>Paenibacillaceae</taxon>
        <taxon>Paenibacillus</taxon>
    </lineage>
</organism>
<dbReference type="RefSeq" id="WP_375518516.1">
    <property type="nucleotide sequence ID" value="NZ_JBHIRY010000001.1"/>
</dbReference>
<dbReference type="InterPro" id="IPR037143">
    <property type="entry name" value="4-PPantetheinyl_Trfase_dom_sf"/>
</dbReference>
<comment type="caution">
    <text evidence="2">The sequence shown here is derived from an EMBL/GenBank/DDBJ whole genome shotgun (WGS) entry which is preliminary data.</text>
</comment>
<keyword evidence="3" id="KW-1185">Reference proteome</keyword>
<proteinExistence type="predicted"/>
<feature type="domain" description="4'-phosphopantetheinyl transferase N-terminal" evidence="1">
    <location>
        <begin position="2"/>
        <end position="41"/>
    </location>
</feature>
<gene>
    <name evidence="2" type="ORF">ACE5LO_02320</name>
</gene>
<sequence>MRSLAGQLLIRSMITNDLHIRNMDIRFSKSKYGKPYLENNPDFASHVIHVEPEQFFSCFSIDSIC</sequence>
<dbReference type="Proteomes" id="UP001580430">
    <property type="component" value="Unassembled WGS sequence"/>
</dbReference>
<dbReference type="Gene3D" id="3.90.470.20">
    <property type="entry name" value="4'-phosphopantetheinyl transferase domain"/>
    <property type="match status" value="1"/>
</dbReference>
<dbReference type="Pfam" id="PF22624">
    <property type="entry name" value="AASDHPPT_N"/>
    <property type="match status" value="1"/>
</dbReference>
<evidence type="ECO:0000313" key="2">
    <source>
        <dbReference type="EMBL" id="MFB5759220.1"/>
    </source>
</evidence>
<evidence type="ECO:0000259" key="1">
    <source>
        <dbReference type="Pfam" id="PF22624"/>
    </source>
</evidence>
<protein>
    <recommendedName>
        <fullName evidence="1">4'-phosphopantetheinyl transferase N-terminal domain-containing protein</fullName>
    </recommendedName>
</protein>
<dbReference type="EMBL" id="JBHIRY010000001">
    <property type="protein sequence ID" value="MFB5759220.1"/>
    <property type="molecule type" value="Genomic_DNA"/>
</dbReference>